<dbReference type="InterPro" id="IPR010385">
    <property type="entry name" value="DUF982"/>
</dbReference>
<evidence type="ECO:0000313" key="2">
    <source>
        <dbReference type="Proteomes" id="UP000232163"/>
    </source>
</evidence>
<sequence length="85" mass="9496">MEDKTFSTPVMVSLGAMGLRFVASAWEALECLRNQWPQQEGVEYKRAVRICRDALEGWMSAAKARQAFVKAAQRAGVFVDNSSLK</sequence>
<dbReference type="OrthoDB" id="8084083at2"/>
<proteinExistence type="predicted"/>
<reference evidence="2" key="1">
    <citation type="journal article" date="2017" name="Int J Environ Stud">
        <title>Does the Miocene-Pliocene relict legume Oxytropis triphylla form nitrogen-fixing nodules with a combination of bacterial strains?</title>
        <authorList>
            <person name="Safronova V."/>
            <person name="Belimov A."/>
            <person name="Sazanova A."/>
            <person name="Kuznetsova I."/>
            <person name="Popova J."/>
            <person name="Andronov E."/>
            <person name="Verkhozina A."/>
            <person name="Tikhonovich I."/>
        </authorList>
    </citation>
    <scope>NUCLEOTIDE SEQUENCE [LARGE SCALE GENOMIC DNA]</scope>
    <source>
        <strain evidence="2">Tri-38</strain>
    </source>
</reference>
<dbReference type="Proteomes" id="UP000232163">
    <property type="component" value="Unassembled WGS sequence"/>
</dbReference>
<gene>
    <name evidence="1" type="ORF">B5P45_17150</name>
</gene>
<dbReference type="RefSeq" id="WP_100001076.1">
    <property type="nucleotide sequence ID" value="NZ_CP017940.1"/>
</dbReference>
<evidence type="ECO:0008006" key="3">
    <source>
        <dbReference type="Google" id="ProtNLM"/>
    </source>
</evidence>
<comment type="caution">
    <text evidence="1">The sequence shown here is derived from an EMBL/GenBank/DDBJ whole genome shotgun (WGS) entry which is preliminary data.</text>
</comment>
<accession>A0A2N9VW77</accession>
<dbReference type="Pfam" id="PF06169">
    <property type="entry name" value="DUF982"/>
    <property type="match status" value="1"/>
</dbReference>
<dbReference type="AlphaFoldDB" id="A0A2N9VW77"/>
<name>A0A2N9VW77_9HYPH</name>
<protein>
    <recommendedName>
        <fullName evidence="3">DUF982 domain-containing protein</fullName>
    </recommendedName>
</protein>
<keyword evidence="2" id="KW-1185">Reference proteome</keyword>
<evidence type="ECO:0000313" key="1">
    <source>
        <dbReference type="EMBL" id="PIO43745.1"/>
    </source>
</evidence>
<organism evidence="1 2">
    <name type="scientific">Phyllobacterium zundukense</name>
    <dbReference type="NCBI Taxonomy" id="1867719"/>
    <lineage>
        <taxon>Bacteria</taxon>
        <taxon>Pseudomonadati</taxon>
        <taxon>Pseudomonadota</taxon>
        <taxon>Alphaproteobacteria</taxon>
        <taxon>Hyphomicrobiales</taxon>
        <taxon>Phyllobacteriaceae</taxon>
        <taxon>Phyllobacterium</taxon>
    </lineage>
</organism>
<dbReference type="Gene3D" id="6.10.250.730">
    <property type="match status" value="1"/>
</dbReference>
<dbReference type="EMBL" id="MZMT01000037">
    <property type="protein sequence ID" value="PIO43745.1"/>
    <property type="molecule type" value="Genomic_DNA"/>
</dbReference>